<evidence type="ECO:0008006" key="5">
    <source>
        <dbReference type="Google" id="ProtNLM"/>
    </source>
</evidence>
<feature type="region of interest" description="Disordered" evidence="1">
    <location>
        <begin position="177"/>
        <end position="213"/>
    </location>
</feature>
<dbReference type="Proteomes" id="UP000256964">
    <property type="component" value="Unassembled WGS sequence"/>
</dbReference>
<keyword evidence="2" id="KW-0812">Transmembrane</keyword>
<gene>
    <name evidence="3" type="ORF">OH76DRAFT_786960</name>
</gene>
<organism evidence="3 4">
    <name type="scientific">Lentinus brumalis</name>
    <dbReference type="NCBI Taxonomy" id="2498619"/>
    <lineage>
        <taxon>Eukaryota</taxon>
        <taxon>Fungi</taxon>
        <taxon>Dikarya</taxon>
        <taxon>Basidiomycota</taxon>
        <taxon>Agaricomycotina</taxon>
        <taxon>Agaricomycetes</taxon>
        <taxon>Polyporales</taxon>
        <taxon>Polyporaceae</taxon>
        <taxon>Lentinus</taxon>
    </lineage>
</organism>
<name>A0A371D3X8_9APHY</name>
<evidence type="ECO:0000313" key="4">
    <source>
        <dbReference type="Proteomes" id="UP000256964"/>
    </source>
</evidence>
<keyword evidence="4" id="KW-1185">Reference proteome</keyword>
<keyword evidence="2" id="KW-0472">Membrane</keyword>
<reference evidence="3 4" key="1">
    <citation type="journal article" date="2018" name="Biotechnol. Biofuels">
        <title>Integrative visual omics of the white-rot fungus Polyporus brumalis exposes the biotechnological potential of its oxidative enzymes for delignifying raw plant biomass.</title>
        <authorList>
            <person name="Miyauchi S."/>
            <person name="Rancon A."/>
            <person name="Drula E."/>
            <person name="Hage H."/>
            <person name="Chaduli D."/>
            <person name="Favel A."/>
            <person name="Grisel S."/>
            <person name="Henrissat B."/>
            <person name="Herpoel-Gimbert I."/>
            <person name="Ruiz-Duenas F.J."/>
            <person name="Chevret D."/>
            <person name="Hainaut M."/>
            <person name="Lin J."/>
            <person name="Wang M."/>
            <person name="Pangilinan J."/>
            <person name="Lipzen A."/>
            <person name="Lesage-Meessen L."/>
            <person name="Navarro D."/>
            <person name="Riley R."/>
            <person name="Grigoriev I.V."/>
            <person name="Zhou S."/>
            <person name="Raouche S."/>
            <person name="Rosso M.N."/>
        </authorList>
    </citation>
    <scope>NUCLEOTIDE SEQUENCE [LARGE SCALE GENOMIC DNA]</scope>
    <source>
        <strain evidence="3 4">BRFM 1820</strain>
    </source>
</reference>
<feature type="compositionally biased region" description="Low complexity" evidence="1">
    <location>
        <begin position="184"/>
        <end position="207"/>
    </location>
</feature>
<accession>A0A371D3X8</accession>
<evidence type="ECO:0000256" key="1">
    <source>
        <dbReference type="SAM" id="MobiDB-lite"/>
    </source>
</evidence>
<evidence type="ECO:0000313" key="3">
    <source>
        <dbReference type="EMBL" id="RDX47254.1"/>
    </source>
</evidence>
<dbReference type="STRING" id="139420.A0A371D3X8"/>
<protein>
    <recommendedName>
        <fullName evidence="5">Mid2 domain-containing protein</fullName>
    </recommendedName>
</protein>
<feature type="transmembrane region" description="Helical" evidence="2">
    <location>
        <begin position="224"/>
        <end position="246"/>
    </location>
</feature>
<feature type="compositionally biased region" description="Polar residues" evidence="1">
    <location>
        <begin position="295"/>
        <end position="315"/>
    </location>
</feature>
<feature type="region of interest" description="Disordered" evidence="1">
    <location>
        <begin position="261"/>
        <end position="405"/>
    </location>
</feature>
<keyword evidence="2" id="KW-1133">Transmembrane helix</keyword>
<feature type="compositionally biased region" description="Basic and acidic residues" evidence="1">
    <location>
        <begin position="270"/>
        <end position="279"/>
    </location>
</feature>
<evidence type="ECO:0000256" key="2">
    <source>
        <dbReference type="SAM" id="Phobius"/>
    </source>
</evidence>
<dbReference type="EMBL" id="KZ857420">
    <property type="protein sequence ID" value="RDX47254.1"/>
    <property type="molecule type" value="Genomic_DNA"/>
</dbReference>
<sequence>MLTVGPPRVLGTQANSRHMHHISCARIAFSSPSSKVAISETNLHCEQVSDADGFGTGGTSSAVTVLGGQDGCFDPTKVSQAPWNFHIDPDGILTTCSPTRIWWNDGDPQGTPQFQGIIPGGQSFDIPVGSTTPETGKGIGFNWTPSVRISTTLLLIGGDSRGPGVAGSNVYTLQQGNSQSCLNGSSPSSTPGSPAGGSYPTSTDGSGVNSGGGGGGSGTNIGAIVGGVIGGVVGAIAIALILLFVMRRRRFHQSVKERPVDLLQDGDGDGDGRVGDGRLPEYYQPEPFVLPDPTAPSTHDSSSAPGTRLSGSARPSTDRRESFLSATTSDNAGGAYLRAGSSAPSTSARKSPAPPSFRAVNIIQHDDAGLADPPPLPEQEPETIELPPAYTNIRRDAGGPVAGEA</sequence>
<dbReference type="AlphaFoldDB" id="A0A371D3X8"/>
<dbReference type="OrthoDB" id="3267813at2759"/>
<proteinExistence type="predicted"/>